<comment type="caution">
    <text evidence="2">The sequence shown here is derived from an EMBL/GenBank/DDBJ whole genome shotgun (WGS) entry which is preliminary data.</text>
</comment>
<protein>
    <submittedName>
        <fullName evidence="2">Uncharacterized protein</fullName>
    </submittedName>
</protein>
<keyword evidence="1" id="KW-0812">Transmembrane</keyword>
<dbReference type="Proteomes" id="UP001494588">
    <property type="component" value="Unassembled WGS sequence"/>
</dbReference>
<evidence type="ECO:0000313" key="2">
    <source>
        <dbReference type="EMBL" id="MEM5291827.1"/>
    </source>
</evidence>
<dbReference type="EMBL" id="JAZHGC010000061">
    <property type="protein sequence ID" value="MEM5291827.1"/>
    <property type="molecule type" value="Genomic_DNA"/>
</dbReference>
<feature type="transmembrane region" description="Helical" evidence="1">
    <location>
        <begin position="32"/>
        <end position="50"/>
    </location>
</feature>
<keyword evidence="1" id="KW-0472">Membrane</keyword>
<proteinExistence type="predicted"/>
<evidence type="ECO:0000256" key="1">
    <source>
        <dbReference type="SAM" id="Phobius"/>
    </source>
</evidence>
<keyword evidence="3" id="KW-1185">Reference proteome</keyword>
<evidence type="ECO:0000313" key="3">
    <source>
        <dbReference type="Proteomes" id="UP001494588"/>
    </source>
</evidence>
<organism evidence="2 3">
    <name type="scientific">Paraburkholderia sabiae</name>
    <dbReference type="NCBI Taxonomy" id="273251"/>
    <lineage>
        <taxon>Bacteria</taxon>
        <taxon>Pseudomonadati</taxon>
        <taxon>Pseudomonadota</taxon>
        <taxon>Betaproteobacteria</taxon>
        <taxon>Burkholderiales</taxon>
        <taxon>Burkholderiaceae</taxon>
        <taxon>Paraburkholderia</taxon>
    </lineage>
</organism>
<dbReference type="RefSeq" id="WP_201650554.1">
    <property type="nucleotide sequence ID" value="NZ_CAJHCS010000008.1"/>
</dbReference>
<accession>A0ABU9QQW0</accession>
<gene>
    <name evidence="2" type="ORF">V4C55_39545</name>
</gene>
<keyword evidence="1" id="KW-1133">Transmembrane helix</keyword>
<sequence length="68" mass="7447">MMNDAEIAMTLLNRWDHERFQGNAGMTFSVRAVYLSAIVVALLAVSKTALDALRLNASRLPTAHALCD</sequence>
<name>A0ABU9QQW0_9BURK</name>
<reference evidence="2 3" key="1">
    <citation type="submission" date="2024-01" db="EMBL/GenBank/DDBJ databases">
        <title>The diversity of rhizobia nodulating Mimosa spp. in eleven states of Brazil covering several biomes is determined by host plant, location, and edaphic factors.</title>
        <authorList>
            <person name="Rouws L."/>
            <person name="Barauna A."/>
            <person name="Beukes C."/>
            <person name="De Faria S.M."/>
            <person name="Gross E."/>
            <person name="Dos Reis Junior F.B."/>
            <person name="Simon M."/>
            <person name="Maluk M."/>
            <person name="Odee D.W."/>
            <person name="Kenicer G."/>
            <person name="Young J.P.W."/>
            <person name="Reis V.M."/>
            <person name="Zilli J."/>
            <person name="James E.K."/>
        </authorList>
    </citation>
    <scope>NUCLEOTIDE SEQUENCE [LARGE SCALE GENOMIC DNA]</scope>
    <source>
        <strain evidence="2 3">JPY77</strain>
    </source>
</reference>